<dbReference type="EMBL" id="CP159258">
    <property type="protein sequence ID" value="XCG74930.1"/>
    <property type="molecule type" value="Genomic_DNA"/>
</dbReference>
<name>A0AAU8E5W8_9PSED</name>
<protein>
    <submittedName>
        <fullName evidence="1">Uncharacterized protein</fullName>
    </submittedName>
</protein>
<proteinExistence type="predicted"/>
<accession>A0AAU8E5W8</accession>
<dbReference type="RefSeq" id="WP_339555592.1">
    <property type="nucleotide sequence ID" value="NZ_CP159258.1"/>
</dbReference>
<reference evidence="1" key="1">
    <citation type="submission" date="2024-06" db="EMBL/GenBank/DDBJ databases">
        <title>The Caenorhabditis elegans bacterial microbiome influences microsporidia infection through nutrient limitation and inhibiting parasite invasion.</title>
        <authorList>
            <person name="Tamim El Jarkass H."/>
            <person name="Castelblanco S."/>
            <person name="Kaur M."/>
            <person name="Wan Y.C."/>
            <person name="Ellis A.E."/>
            <person name="Sheldon R.D."/>
            <person name="Lien E.C."/>
            <person name="Burton N.O."/>
            <person name="Wright G.D."/>
            <person name="Reinke A.W."/>
        </authorList>
    </citation>
    <scope>NUCLEOTIDE SEQUENCE</scope>
    <source>
        <strain evidence="1">MYb327</strain>
    </source>
</reference>
<sequence length="215" mass="24888">MLHANPSKKRESDISKIERRARFIQEALQVVKDEEGLTFRFKKNLLSYIARFIEKSERLALSSQTTLALVPKMRSVTVGGLYKSKTYSALVDNWILDNPQRVLHVAKRDKSVEAKLRLHCVQLSNECERLKVDLQQARHQMLEYEDPSHKLLSVVSPESLTNAYLVIDSLLEEFNGFLKIDSVGVVLDNVLRRKIIDIDIIRGYLDWKRNIIQIN</sequence>
<dbReference type="AlphaFoldDB" id="A0AAU8E5W8"/>
<gene>
    <name evidence="1" type="ORF">ABVN21_02255</name>
</gene>
<evidence type="ECO:0000313" key="1">
    <source>
        <dbReference type="EMBL" id="XCG74930.1"/>
    </source>
</evidence>
<organism evidence="1">
    <name type="scientific">Pseudomonas sp. MYb327</name>
    <dbReference type="NCBI Taxonomy" id="2745230"/>
    <lineage>
        <taxon>Bacteria</taxon>
        <taxon>Pseudomonadati</taxon>
        <taxon>Pseudomonadota</taxon>
        <taxon>Gammaproteobacteria</taxon>
        <taxon>Pseudomonadales</taxon>
        <taxon>Pseudomonadaceae</taxon>
        <taxon>Pseudomonas</taxon>
    </lineage>
</organism>